<dbReference type="InterPro" id="IPR002347">
    <property type="entry name" value="SDR_fam"/>
</dbReference>
<proteinExistence type="inferred from homology"/>
<evidence type="ECO:0000313" key="3">
    <source>
        <dbReference type="EMBL" id="EAR28777.1"/>
    </source>
</evidence>
<dbReference type="Pfam" id="PF13561">
    <property type="entry name" value="adh_short_C2"/>
    <property type="match status" value="1"/>
</dbReference>
<dbReference type="HOGENOM" id="CLU_010194_1_3_6"/>
<dbReference type="SUPFAM" id="SSF51735">
    <property type="entry name" value="NAD(P)-binding Rossmann-fold domains"/>
    <property type="match status" value="1"/>
</dbReference>
<dbReference type="PANTHER" id="PTHR43639">
    <property type="entry name" value="OXIDOREDUCTASE, SHORT-CHAIN DEHYDROGENASE/REDUCTASE FAMILY (AFU_ORTHOLOGUE AFUA_5G02870)"/>
    <property type="match status" value="1"/>
</dbReference>
<sequence length="246" mass="27003">MVAAEHKVVLITGAAKRVGAYLCKYFHHKGCNVVIHYHSSKVEALQLEGELNRRRINSAKALCGQFACHEEYRLFQREVESYWGRVDVLINNASSFFPTPIGNATVDDAQALLHSNLIMPTLLIQAFAKALQTSGGCVINILDIYAQSPLRDHMLYCAAKAGLASVTKSVAKELAPDVRSNAIAPGNIIWPSDCTLSQPEKQWRLAQIPLQRQGHPQDIAKAAYFLAFDADYVTGQVLNVDGGKAL</sequence>
<evidence type="ECO:0000256" key="1">
    <source>
        <dbReference type="ARBA" id="ARBA00006484"/>
    </source>
</evidence>
<accession>A4C862</accession>
<name>A4C862_9GAMM</name>
<keyword evidence="4" id="KW-1185">Reference proteome</keyword>
<dbReference type="EMBL" id="AAOH01000003">
    <property type="protein sequence ID" value="EAR28777.1"/>
    <property type="molecule type" value="Genomic_DNA"/>
</dbReference>
<dbReference type="STRING" id="87626.PTD2_07034"/>
<dbReference type="PROSITE" id="PS00061">
    <property type="entry name" value="ADH_SHORT"/>
    <property type="match status" value="1"/>
</dbReference>
<dbReference type="AlphaFoldDB" id="A4C862"/>
<dbReference type="PANTHER" id="PTHR43639:SF1">
    <property type="entry name" value="SHORT-CHAIN DEHYDROGENASE_REDUCTASE FAMILY PROTEIN"/>
    <property type="match status" value="1"/>
</dbReference>
<comment type="similarity">
    <text evidence="1">Belongs to the short-chain dehydrogenases/reductases (SDR) family.</text>
</comment>
<dbReference type="Proteomes" id="UP000006201">
    <property type="component" value="Unassembled WGS sequence"/>
</dbReference>
<gene>
    <name evidence="3" type="ORF">PTD2_07034</name>
</gene>
<dbReference type="eggNOG" id="COG1028">
    <property type="taxonomic scope" value="Bacteria"/>
</dbReference>
<organism evidence="3 4">
    <name type="scientific">Pseudoalteromonas tunicata D2</name>
    <dbReference type="NCBI Taxonomy" id="87626"/>
    <lineage>
        <taxon>Bacteria</taxon>
        <taxon>Pseudomonadati</taxon>
        <taxon>Pseudomonadota</taxon>
        <taxon>Gammaproteobacteria</taxon>
        <taxon>Alteromonadales</taxon>
        <taxon>Pseudoalteromonadaceae</taxon>
        <taxon>Pseudoalteromonas</taxon>
    </lineage>
</organism>
<evidence type="ECO:0000256" key="2">
    <source>
        <dbReference type="ARBA" id="ARBA00023002"/>
    </source>
</evidence>
<dbReference type="NCBIfam" id="NF006598">
    <property type="entry name" value="PRK09135.1"/>
    <property type="match status" value="1"/>
</dbReference>
<evidence type="ECO:0000313" key="4">
    <source>
        <dbReference type="Proteomes" id="UP000006201"/>
    </source>
</evidence>
<dbReference type="InterPro" id="IPR020904">
    <property type="entry name" value="Sc_DH/Rdtase_CS"/>
</dbReference>
<dbReference type="Gene3D" id="3.40.50.720">
    <property type="entry name" value="NAD(P)-binding Rossmann-like Domain"/>
    <property type="match status" value="1"/>
</dbReference>
<dbReference type="InterPro" id="IPR036291">
    <property type="entry name" value="NAD(P)-bd_dom_sf"/>
</dbReference>
<dbReference type="RefSeq" id="WP_009838039.1">
    <property type="nucleotide sequence ID" value="NZ_AAOH01000003.1"/>
</dbReference>
<dbReference type="GO" id="GO:0016491">
    <property type="term" value="F:oxidoreductase activity"/>
    <property type="evidence" value="ECO:0007669"/>
    <property type="project" value="UniProtKB-KW"/>
</dbReference>
<reference evidence="3 4" key="1">
    <citation type="submission" date="2006-02" db="EMBL/GenBank/DDBJ databases">
        <authorList>
            <person name="Moran M.A."/>
            <person name="Kjelleberg S."/>
            <person name="Egan S."/>
            <person name="Saunders N."/>
            <person name="Thomas T."/>
            <person name="Ferriera S."/>
            <person name="Johnson J."/>
            <person name="Kravitz S."/>
            <person name="Halpern A."/>
            <person name="Remington K."/>
            <person name="Beeson K."/>
            <person name="Tran B."/>
            <person name="Rogers Y.-H."/>
            <person name="Friedman R."/>
            <person name="Venter J.C."/>
        </authorList>
    </citation>
    <scope>NUCLEOTIDE SEQUENCE [LARGE SCALE GENOMIC DNA]</scope>
    <source>
        <strain evidence="3 4">D2</strain>
    </source>
</reference>
<protein>
    <submittedName>
        <fullName evidence="3">Pteridine reductase</fullName>
    </submittedName>
</protein>
<keyword evidence="2" id="KW-0560">Oxidoreductase</keyword>
<comment type="caution">
    <text evidence="3">The sequence shown here is derived from an EMBL/GenBank/DDBJ whole genome shotgun (WGS) entry which is preliminary data.</text>
</comment>
<dbReference type="PRINTS" id="PR00080">
    <property type="entry name" value="SDRFAMILY"/>
</dbReference>
<dbReference type="PRINTS" id="PR00081">
    <property type="entry name" value="GDHRDH"/>
</dbReference>